<dbReference type="SMART" id="SM00358">
    <property type="entry name" value="DSRM"/>
    <property type="match status" value="1"/>
</dbReference>
<feature type="domain" description="DRBM" evidence="2">
    <location>
        <begin position="28"/>
        <end position="96"/>
    </location>
</feature>
<dbReference type="InterPro" id="IPR014720">
    <property type="entry name" value="dsRBD_dom"/>
</dbReference>
<dbReference type="EMBL" id="JANKHO010000384">
    <property type="protein sequence ID" value="KAJ3510634.1"/>
    <property type="molecule type" value="Genomic_DNA"/>
</dbReference>
<dbReference type="Proteomes" id="UP001148786">
    <property type="component" value="Unassembled WGS sequence"/>
</dbReference>
<sequence length="111" mass="12263">MGFFFSTKPTTVFSQSTEQSADIMSAPEYVNLLHNACQSCLKRRPQFIVTASGPENQRVHRAVVYIDDMEHGTGTGPTQMAAKHVAAYKTLVMLLNDDKFKSYLIAIGFSG</sequence>
<protein>
    <recommendedName>
        <fullName evidence="2">DRBM domain-containing protein</fullName>
    </recommendedName>
</protein>
<keyword evidence="4" id="KW-1185">Reference proteome</keyword>
<organism evidence="3 4">
    <name type="scientific">Agrocybe chaxingu</name>
    <dbReference type="NCBI Taxonomy" id="84603"/>
    <lineage>
        <taxon>Eukaryota</taxon>
        <taxon>Fungi</taxon>
        <taxon>Dikarya</taxon>
        <taxon>Basidiomycota</taxon>
        <taxon>Agaricomycotina</taxon>
        <taxon>Agaricomycetes</taxon>
        <taxon>Agaricomycetidae</taxon>
        <taxon>Agaricales</taxon>
        <taxon>Agaricineae</taxon>
        <taxon>Strophariaceae</taxon>
        <taxon>Agrocybe</taxon>
    </lineage>
</organism>
<dbReference type="AlphaFoldDB" id="A0A9W8MUF8"/>
<dbReference type="Pfam" id="PF00035">
    <property type="entry name" value="dsrm"/>
    <property type="match status" value="1"/>
</dbReference>
<name>A0A9W8MUF8_9AGAR</name>
<dbReference type="Gene3D" id="3.30.160.20">
    <property type="match status" value="1"/>
</dbReference>
<dbReference type="PROSITE" id="PS50137">
    <property type="entry name" value="DS_RBD"/>
    <property type="match status" value="1"/>
</dbReference>
<dbReference type="SUPFAM" id="SSF54768">
    <property type="entry name" value="dsRNA-binding domain-like"/>
    <property type="match status" value="1"/>
</dbReference>
<gene>
    <name evidence="3" type="ORF">NLJ89_g4564</name>
</gene>
<evidence type="ECO:0000256" key="1">
    <source>
        <dbReference type="PROSITE-ProRule" id="PRU00266"/>
    </source>
</evidence>
<comment type="caution">
    <text evidence="3">The sequence shown here is derived from an EMBL/GenBank/DDBJ whole genome shotgun (WGS) entry which is preliminary data.</text>
</comment>
<evidence type="ECO:0000313" key="4">
    <source>
        <dbReference type="Proteomes" id="UP001148786"/>
    </source>
</evidence>
<evidence type="ECO:0000259" key="2">
    <source>
        <dbReference type="PROSITE" id="PS50137"/>
    </source>
</evidence>
<accession>A0A9W8MUF8</accession>
<proteinExistence type="predicted"/>
<dbReference type="GO" id="GO:0003723">
    <property type="term" value="F:RNA binding"/>
    <property type="evidence" value="ECO:0007669"/>
    <property type="project" value="UniProtKB-UniRule"/>
</dbReference>
<reference evidence="3" key="1">
    <citation type="submission" date="2022-07" db="EMBL/GenBank/DDBJ databases">
        <title>Genome Sequence of Agrocybe chaxingu.</title>
        <authorList>
            <person name="Buettner E."/>
        </authorList>
    </citation>
    <scope>NUCLEOTIDE SEQUENCE</scope>
    <source>
        <strain evidence="3">MP-N11</strain>
    </source>
</reference>
<keyword evidence="1" id="KW-0694">RNA-binding</keyword>
<evidence type="ECO:0000313" key="3">
    <source>
        <dbReference type="EMBL" id="KAJ3510634.1"/>
    </source>
</evidence>
<dbReference type="OrthoDB" id="112668at2759"/>